<dbReference type="SUPFAM" id="SSF48657">
    <property type="entry name" value="FinO-like"/>
    <property type="match status" value="1"/>
</dbReference>
<dbReference type="EMBL" id="QPJK01000019">
    <property type="protein sequence ID" value="RCW63424.1"/>
    <property type="molecule type" value="Genomic_DNA"/>
</dbReference>
<evidence type="ECO:0000256" key="1">
    <source>
        <dbReference type="ARBA" id="ARBA00022490"/>
    </source>
</evidence>
<dbReference type="PANTHER" id="PTHR38106">
    <property type="entry name" value="RNA CHAPERONE PROQ"/>
    <property type="match status" value="1"/>
</dbReference>
<dbReference type="GO" id="GO:0005829">
    <property type="term" value="C:cytosol"/>
    <property type="evidence" value="ECO:0007669"/>
    <property type="project" value="TreeGrafter"/>
</dbReference>
<dbReference type="AlphaFoldDB" id="A0A368XBM9"/>
<dbReference type="PANTHER" id="PTHR38106:SF1">
    <property type="entry name" value="RNA CHAPERONE PROQ"/>
    <property type="match status" value="1"/>
</dbReference>
<dbReference type="RefSeq" id="WP_114472667.1">
    <property type="nucleotide sequence ID" value="NZ_QPJK01000019.1"/>
</dbReference>
<keyword evidence="3" id="KW-0143">Chaperone</keyword>
<feature type="domain" description="ProQ/FinO" evidence="5">
    <location>
        <begin position="34"/>
        <end position="144"/>
    </location>
</feature>
<dbReference type="InterPro" id="IPR016103">
    <property type="entry name" value="ProQ/FinO"/>
</dbReference>
<evidence type="ECO:0000256" key="2">
    <source>
        <dbReference type="ARBA" id="ARBA00022884"/>
    </source>
</evidence>
<feature type="region of interest" description="Disordered" evidence="4">
    <location>
        <begin position="1"/>
        <end position="37"/>
    </location>
</feature>
<keyword evidence="7" id="KW-1185">Reference proteome</keyword>
<comment type="caution">
    <text evidence="6">The sequence shown here is derived from an EMBL/GenBank/DDBJ whole genome shotgun (WGS) entry which is preliminary data.</text>
</comment>
<keyword evidence="2" id="KW-0694">RNA-binding</keyword>
<gene>
    <name evidence="6" type="ORF">DES41_11929</name>
</gene>
<dbReference type="SMART" id="SM00945">
    <property type="entry name" value="ProQ"/>
    <property type="match status" value="1"/>
</dbReference>
<keyword evidence="1" id="KW-0963">Cytoplasm</keyword>
<dbReference type="OrthoDB" id="9180746at2"/>
<evidence type="ECO:0000259" key="5">
    <source>
        <dbReference type="SMART" id="SM00945"/>
    </source>
</evidence>
<evidence type="ECO:0000313" key="7">
    <source>
        <dbReference type="Proteomes" id="UP000252884"/>
    </source>
</evidence>
<evidence type="ECO:0000256" key="4">
    <source>
        <dbReference type="SAM" id="MobiDB-lite"/>
    </source>
</evidence>
<dbReference type="GO" id="GO:0033592">
    <property type="term" value="F:RNA strand annealing activity"/>
    <property type="evidence" value="ECO:0007669"/>
    <property type="project" value="InterPro"/>
</dbReference>
<feature type="compositionally biased region" description="Polar residues" evidence="4">
    <location>
        <begin position="1"/>
        <end position="10"/>
    </location>
</feature>
<dbReference type="InterPro" id="IPR023529">
    <property type="entry name" value="ProQ"/>
</dbReference>
<dbReference type="GO" id="GO:0010608">
    <property type="term" value="P:post-transcriptional regulation of gene expression"/>
    <property type="evidence" value="ECO:0007669"/>
    <property type="project" value="InterPro"/>
</dbReference>
<dbReference type="InterPro" id="IPR036442">
    <property type="entry name" value="ProQ/FinO_sf"/>
</dbReference>
<sequence>MTDASITSSAPADAPAQPHQRRRQPGRKGPQQRPQGRPIHPLLEQLAELHPALFGARFRPLKLGTFQDLMERHPGVFQPAALKEALGQHARSSRYLECLARGDQRHDLDGQPVAPLAVDHHHHALVELFKRRQARSKEDLQPALRARVRELFVQSGLDRAGYAAAAKVNPEALAALLDEADHDQAAEIARREALLRAFELGGLSEAQFADQYGLAPDAVAPLLAQARDDRRVRAGR</sequence>
<protein>
    <submittedName>
        <fullName evidence="6">ProQ/FINO family protein</fullName>
    </submittedName>
</protein>
<dbReference type="Proteomes" id="UP000252884">
    <property type="component" value="Unassembled WGS sequence"/>
</dbReference>
<dbReference type="GO" id="GO:0034057">
    <property type="term" value="F:RNA strand-exchange activity"/>
    <property type="evidence" value="ECO:0007669"/>
    <property type="project" value="InterPro"/>
</dbReference>
<evidence type="ECO:0000313" key="6">
    <source>
        <dbReference type="EMBL" id="RCW63424.1"/>
    </source>
</evidence>
<name>A0A368XBM9_9BURK</name>
<dbReference type="Gene3D" id="1.10.1710.10">
    <property type="entry name" value="ProQ/FinO domain"/>
    <property type="match status" value="1"/>
</dbReference>
<reference evidence="6 7" key="1">
    <citation type="submission" date="2018-07" db="EMBL/GenBank/DDBJ databases">
        <title>Genomic Encyclopedia of Type Strains, Phase IV (KMG-IV): sequencing the most valuable type-strain genomes for metagenomic binning, comparative biology and taxonomic classification.</title>
        <authorList>
            <person name="Goeker M."/>
        </authorList>
    </citation>
    <scope>NUCLEOTIDE SEQUENCE [LARGE SCALE GENOMIC DNA]</scope>
    <source>
        <strain evidence="6 7">DSM 21634</strain>
    </source>
</reference>
<proteinExistence type="predicted"/>
<organism evidence="6 7">
    <name type="scientific">Pseudorhodoferax soli</name>
    <dbReference type="NCBI Taxonomy" id="545864"/>
    <lineage>
        <taxon>Bacteria</taxon>
        <taxon>Pseudomonadati</taxon>
        <taxon>Pseudomonadota</taxon>
        <taxon>Betaproteobacteria</taxon>
        <taxon>Burkholderiales</taxon>
        <taxon>Comamonadaceae</taxon>
    </lineage>
</organism>
<dbReference type="Pfam" id="PF04352">
    <property type="entry name" value="ProQ"/>
    <property type="match status" value="1"/>
</dbReference>
<accession>A0A368XBM9</accession>
<evidence type="ECO:0000256" key="3">
    <source>
        <dbReference type="ARBA" id="ARBA00023186"/>
    </source>
</evidence>
<feature type="compositionally biased region" description="Low complexity" evidence="4">
    <location>
        <begin position="27"/>
        <end position="37"/>
    </location>
</feature>